<keyword evidence="7" id="KW-0408">Iron</keyword>
<sequence length="368" mass="41331">MLLQPPPRDVREFEAVLPEWNPDVDDMLVCRQVREETHDVKTFVFSARYPCQFRFRPGQFLTFDLPLEGGMIQRCYTISASAARPFRATITVKRVPRGPGSNWLHDNLKPGSEIRAVGPMGEFVPDLFSEKKWLLLSAGSGITPLMSMARTAADLGDDRDIIFLHAARSPRDIIFRQELDMMARQQEGMRLALICESLSEEKSWPGLTGRLSNVMLQLIAPDLDEREVYCCGPEPFMEAVRVMLVELGYDMERYHQESFDFAVMEEEEPFEMPVVDDGVEHATFRVELARSGQVLECGPDMTILNAARAAGLRLPSSCARGLCGSCKSHMVSGSVDMKHGGGIRQREIDQGQILLCCSRPTSDVVIDR</sequence>
<comment type="similarity">
    <text evidence="9">In the N-terminal section; belongs to the FAD-binding oxidoreductase type 6 family.</text>
</comment>
<dbReference type="CDD" id="cd06215">
    <property type="entry name" value="FNR_iron_sulfur_binding_1"/>
    <property type="match status" value="1"/>
</dbReference>
<dbReference type="InterPro" id="IPR001041">
    <property type="entry name" value="2Fe-2S_ferredoxin-type"/>
</dbReference>
<gene>
    <name evidence="12" type="ORF">C8N35_106224</name>
</gene>
<dbReference type="InterPro" id="IPR001433">
    <property type="entry name" value="OxRdtase_FAD/NAD-bd"/>
</dbReference>
<evidence type="ECO:0000256" key="9">
    <source>
        <dbReference type="ARBA" id="ARBA00061434"/>
    </source>
</evidence>
<feature type="domain" description="2Fe-2S ferredoxin-type" evidence="10">
    <location>
        <begin position="284"/>
        <end position="368"/>
    </location>
</feature>
<dbReference type="InterPro" id="IPR036010">
    <property type="entry name" value="2Fe-2S_ferredoxin-like_sf"/>
</dbReference>
<evidence type="ECO:0000256" key="6">
    <source>
        <dbReference type="ARBA" id="ARBA00023002"/>
    </source>
</evidence>
<keyword evidence="8" id="KW-0411">Iron-sulfur</keyword>
<dbReference type="SUPFAM" id="SSF54292">
    <property type="entry name" value="2Fe-2S ferredoxin-like"/>
    <property type="match status" value="1"/>
</dbReference>
<keyword evidence="6" id="KW-0560">Oxidoreductase</keyword>
<feature type="domain" description="FAD-binding FR-type" evidence="11">
    <location>
        <begin position="22"/>
        <end position="126"/>
    </location>
</feature>
<evidence type="ECO:0000313" key="12">
    <source>
        <dbReference type="EMBL" id="PTW59839.1"/>
    </source>
</evidence>
<dbReference type="Gene3D" id="3.40.50.80">
    <property type="entry name" value="Nucleotide-binding domain of ferredoxin-NADP reductase (FNR) module"/>
    <property type="match status" value="1"/>
</dbReference>
<dbReference type="InterPro" id="IPR012675">
    <property type="entry name" value="Beta-grasp_dom_sf"/>
</dbReference>
<dbReference type="RefSeq" id="WP_107990783.1">
    <property type="nucleotide sequence ID" value="NZ_QAYG01000006.1"/>
</dbReference>
<dbReference type="InterPro" id="IPR008333">
    <property type="entry name" value="Cbr1-like_FAD-bd_dom"/>
</dbReference>
<keyword evidence="5" id="KW-0274">FAD</keyword>
<evidence type="ECO:0000256" key="3">
    <source>
        <dbReference type="ARBA" id="ARBA00022714"/>
    </source>
</evidence>
<evidence type="ECO:0000256" key="1">
    <source>
        <dbReference type="ARBA" id="ARBA00001974"/>
    </source>
</evidence>
<proteinExistence type="inferred from homology"/>
<dbReference type="AlphaFoldDB" id="A0A2T5V7V8"/>
<dbReference type="Pfam" id="PF00175">
    <property type="entry name" value="NAD_binding_1"/>
    <property type="match status" value="1"/>
</dbReference>
<dbReference type="GO" id="GO:0016491">
    <property type="term" value="F:oxidoreductase activity"/>
    <property type="evidence" value="ECO:0007669"/>
    <property type="project" value="UniProtKB-KW"/>
</dbReference>
<dbReference type="InterPro" id="IPR017927">
    <property type="entry name" value="FAD-bd_FR_type"/>
</dbReference>
<dbReference type="PANTHER" id="PTHR47354:SF6">
    <property type="entry name" value="NADH OXIDOREDUCTASE HCR"/>
    <property type="match status" value="1"/>
</dbReference>
<dbReference type="OrthoDB" id="9796486at2"/>
<comment type="caution">
    <text evidence="12">The sequence shown here is derived from an EMBL/GenBank/DDBJ whole genome shotgun (WGS) entry which is preliminary data.</text>
</comment>
<dbReference type="InterPro" id="IPR017938">
    <property type="entry name" value="Riboflavin_synthase-like_b-brl"/>
</dbReference>
<dbReference type="InterPro" id="IPR006058">
    <property type="entry name" value="2Fe2S_fd_BS"/>
</dbReference>
<reference evidence="12 13" key="1">
    <citation type="submission" date="2018-04" db="EMBL/GenBank/DDBJ databases">
        <title>Genomic Encyclopedia of Archaeal and Bacterial Type Strains, Phase II (KMG-II): from individual species to whole genera.</title>
        <authorList>
            <person name="Goeker M."/>
        </authorList>
    </citation>
    <scope>NUCLEOTIDE SEQUENCE [LARGE SCALE GENOMIC DNA]</scope>
    <source>
        <strain evidence="12 13">DSM 23382</strain>
    </source>
</reference>
<protein>
    <submittedName>
        <fullName evidence="12">Ferredoxin-NADP reductase</fullName>
    </submittedName>
</protein>
<keyword evidence="13" id="KW-1185">Reference proteome</keyword>
<organism evidence="12 13">
    <name type="scientific">Breoghania corrubedonensis</name>
    <dbReference type="NCBI Taxonomy" id="665038"/>
    <lineage>
        <taxon>Bacteria</taxon>
        <taxon>Pseudomonadati</taxon>
        <taxon>Pseudomonadota</taxon>
        <taxon>Alphaproteobacteria</taxon>
        <taxon>Hyphomicrobiales</taxon>
        <taxon>Stappiaceae</taxon>
        <taxon>Breoghania</taxon>
    </lineage>
</organism>
<dbReference type="Gene3D" id="2.40.30.10">
    <property type="entry name" value="Translation factors"/>
    <property type="match status" value="1"/>
</dbReference>
<dbReference type="Proteomes" id="UP000244081">
    <property type="component" value="Unassembled WGS sequence"/>
</dbReference>
<dbReference type="SUPFAM" id="SSF63380">
    <property type="entry name" value="Riboflavin synthase domain-like"/>
    <property type="match status" value="1"/>
</dbReference>
<evidence type="ECO:0000256" key="8">
    <source>
        <dbReference type="ARBA" id="ARBA00023014"/>
    </source>
</evidence>
<keyword evidence="3" id="KW-0001">2Fe-2S</keyword>
<dbReference type="EMBL" id="QAYG01000006">
    <property type="protein sequence ID" value="PTW59839.1"/>
    <property type="molecule type" value="Genomic_DNA"/>
</dbReference>
<dbReference type="PRINTS" id="PR00410">
    <property type="entry name" value="PHEHYDRXLASE"/>
</dbReference>
<dbReference type="CDD" id="cd00207">
    <property type="entry name" value="fer2"/>
    <property type="match status" value="1"/>
</dbReference>
<evidence type="ECO:0000259" key="11">
    <source>
        <dbReference type="PROSITE" id="PS51384"/>
    </source>
</evidence>
<dbReference type="InterPro" id="IPR050415">
    <property type="entry name" value="MRET"/>
</dbReference>
<dbReference type="InterPro" id="IPR039261">
    <property type="entry name" value="FNR_nucleotide-bd"/>
</dbReference>
<evidence type="ECO:0000256" key="4">
    <source>
        <dbReference type="ARBA" id="ARBA00022723"/>
    </source>
</evidence>
<evidence type="ECO:0000256" key="5">
    <source>
        <dbReference type="ARBA" id="ARBA00022827"/>
    </source>
</evidence>
<dbReference type="Pfam" id="PF00111">
    <property type="entry name" value="Fer2"/>
    <property type="match status" value="1"/>
</dbReference>
<dbReference type="PROSITE" id="PS51384">
    <property type="entry name" value="FAD_FR"/>
    <property type="match status" value="1"/>
</dbReference>
<keyword evidence="4" id="KW-0479">Metal-binding</keyword>
<dbReference type="GO" id="GO:0051537">
    <property type="term" value="F:2 iron, 2 sulfur cluster binding"/>
    <property type="evidence" value="ECO:0007669"/>
    <property type="project" value="UniProtKB-KW"/>
</dbReference>
<dbReference type="GO" id="GO:0046872">
    <property type="term" value="F:metal ion binding"/>
    <property type="evidence" value="ECO:0007669"/>
    <property type="project" value="UniProtKB-KW"/>
</dbReference>
<dbReference type="PROSITE" id="PS51085">
    <property type="entry name" value="2FE2S_FER_2"/>
    <property type="match status" value="1"/>
</dbReference>
<evidence type="ECO:0000313" key="13">
    <source>
        <dbReference type="Proteomes" id="UP000244081"/>
    </source>
</evidence>
<dbReference type="SUPFAM" id="SSF52343">
    <property type="entry name" value="Ferredoxin reductase-like, C-terminal NADP-linked domain"/>
    <property type="match status" value="1"/>
</dbReference>
<comment type="cofactor">
    <cofactor evidence="1">
        <name>FAD</name>
        <dbReference type="ChEBI" id="CHEBI:57692"/>
    </cofactor>
</comment>
<dbReference type="PANTHER" id="PTHR47354">
    <property type="entry name" value="NADH OXIDOREDUCTASE HCR"/>
    <property type="match status" value="1"/>
</dbReference>
<evidence type="ECO:0000259" key="10">
    <source>
        <dbReference type="PROSITE" id="PS51085"/>
    </source>
</evidence>
<dbReference type="Gene3D" id="3.10.20.30">
    <property type="match status" value="1"/>
</dbReference>
<keyword evidence="2" id="KW-0285">Flavoprotein</keyword>
<evidence type="ECO:0000256" key="2">
    <source>
        <dbReference type="ARBA" id="ARBA00022630"/>
    </source>
</evidence>
<evidence type="ECO:0000256" key="7">
    <source>
        <dbReference type="ARBA" id="ARBA00023004"/>
    </source>
</evidence>
<dbReference type="Pfam" id="PF00970">
    <property type="entry name" value="FAD_binding_6"/>
    <property type="match status" value="1"/>
</dbReference>
<dbReference type="PROSITE" id="PS00197">
    <property type="entry name" value="2FE2S_FER_1"/>
    <property type="match status" value="1"/>
</dbReference>
<accession>A0A2T5V7V8</accession>
<name>A0A2T5V7V8_9HYPH</name>